<evidence type="ECO:0000313" key="2">
    <source>
        <dbReference type="Proteomes" id="UP001328107"/>
    </source>
</evidence>
<gene>
    <name evidence="1" type="ORF">PMAYCL1PPCAC_12971</name>
</gene>
<evidence type="ECO:0008006" key="3">
    <source>
        <dbReference type="Google" id="ProtNLM"/>
    </source>
</evidence>
<comment type="caution">
    <text evidence="1">The sequence shown here is derived from an EMBL/GenBank/DDBJ whole genome shotgun (WGS) entry which is preliminary data.</text>
</comment>
<dbReference type="AlphaFoldDB" id="A0AAN4ZPM4"/>
<protein>
    <recommendedName>
        <fullName evidence="3">COMM domain-containing protein</fullName>
    </recommendedName>
</protein>
<proteinExistence type="predicted"/>
<sequence length="143" mass="15991">MPPATAMNDTQLEVLWDAISSARRLSADCSIDLKMAATVSSLMASAHKSGRVDGVEKSKEINNELRLRLLSFLKEKLKGTKKEMEKPEGKVTVIVGNEHVKRSLHVMTLITMDGERIEASLKEFGRLRFELARALKASDEYNM</sequence>
<dbReference type="EMBL" id="BTRK01000003">
    <property type="protein sequence ID" value="GMR42776.1"/>
    <property type="molecule type" value="Genomic_DNA"/>
</dbReference>
<organism evidence="1 2">
    <name type="scientific">Pristionchus mayeri</name>
    <dbReference type="NCBI Taxonomy" id="1317129"/>
    <lineage>
        <taxon>Eukaryota</taxon>
        <taxon>Metazoa</taxon>
        <taxon>Ecdysozoa</taxon>
        <taxon>Nematoda</taxon>
        <taxon>Chromadorea</taxon>
        <taxon>Rhabditida</taxon>
        <taxon>Rhabditina</taxon>
        <taxon>Diplogasteromorpha</taxon>
        <taxon>Diplogasteroidea</taxon>
        <taxon>Neodiplogasteridae</taxon>
        <taxon>Pristionchus</taxon>
    </lineage>
</organism>
<dbReference type="Proteomes" id="UP001328107">
    <property type="component" value="Unassembled WGS sequence"/>
</dbReference>
<evidence type="ECO:0000313" key="1">
    <source>
        <dbReference type="EMBL" id="GMR42776.1"/>
    </source>
</evidence>
<keyword evidence="2" id="KW-1185">Reference proteome</keyword>
<reference evidence="2" key="1">
    <citation type="submission" date="2022-10" db="EMBL/GenBank/DDBJ databases">
        <title>Genome assembly of Pristionchus species.</title>
        <authorList>
            <person name="Yoshida K."/>
            <person name="Sommer R.J."/>
        </authorList>
    </citation>
    <scope>NUCLEOTIDE SEQUENCE [LARGE SCALE GENOMIC DNA]</scope>
    <source>
        <strain evidence="2">RS5460</strain>
    </source>
</reference>
<name>A0AAN4ZPM4_9BILA</name>
<accession>A0AAN4ZPM4</accession>